<dbReference type="Proteomes" id="UP001570417">
    <property type="component" value="Unassembled WGS sequence"/>
</dbReference>
<accession>A0ABV4NI67</accession>
<organism evidence="1 2">
    <name type="scientific">Vibrio gallaecicus</name>
    <dbReference type="NCBI Taxonomy" id="552386"/>
    <lineage>
        <taxon>Bacteria</taxon>
        <taxon>Pseudomonadati</taxon>
        <taxon>Pseudomonadota</taxon>
        <taxon>Gammaproteobacteria</taxon>
        <taxon>Vibrionales</taxon>
        <taxon>Vibrionaceae</taxon>
        <taxon>Vibrio</taxon>
    </lineage>
</organism>
<gene>
    <name evidence="1" type="ORF">AB4566_21465</name>
</gene>
<comment type="caution">
    <text evidence="1">The sequence shown here is derived from an EMBL/GenBank/DDBJ whole genome shotgun (WGS) entry which is preliminary data.</text>
</comment>
<evidence type="ECO:0000313" key="1">
    <source>
        <dbReference type="EMBL" id="MFA0570822.1"/>
    </source>
</evidence>
<reference evidence="1 2" key="1">
    <citation type="journal article" date="2024" name="ISME J.">
        <title>Tailless and filamentous prophages are predominant in marine Vibrio.</title>
        <authorList>
            <person name="Steensen K."/>
            <person name="Seneca J."/>
            <person name="Bartlau N."/>
            <person name="Yu X.A."/>
            <person name="Hussain F.A."/>
            <person name="Polz M.F."/>
        </authorList>
    </citation>
    <scope>NUCLEOTIDE SEQUENCE [LARGE SCALE GENOMIC DNA]</scope>
    <source>
        <strain evidence="1 2">10N.222.51.A1</strain>
    </source>
</reference>
<proteinExistence type="predicted"/>
<dbReference type="RefSeq" id="WP_372268572.1">
    <property type="nucleotide sequence ID" value="NZ_JBFRUW010000135.1"/>
</dbReference>
<protein>
    <recommendedName>
        <fullName evidence="3">Site-specific integrase</fullName>
    </recommendedName>
</protein>
<evidence type="ECO:0000313" key="2">
    <source>
        <dbReference type="Proteomes" id="UP001570417"/>
    </source>
</evidence>
<keyword evidence="2" id="KW-1185">Reference proteome</keyword>
<dbReference type="EMBL" id="JBFRUW010000135">
    <property type="protein sequence ID" value="MFA0570822.1"/>
    <property type="molecule type" value="Genomic_DNA"/>
</dbReference>
<evidence type="ECO:0008006" key="3">
    <source>
        <dbReference type="Google" id="ProtNLM"/>
    </source>
</evidence>
<sequence>MPLKQVIKLREELYLPRTAKNKAFEFIPAALEWQLDIKWKENLSFIHDAPISLEQKEDMIAFLAFRAVHFVRGSFIKNIQVLKLILNNTIDSYTPKDFEEAFDKYAPDSYKSGFKTAIRKYINQSGEFQSQALNVFYLNQCESYKPASVSRKHLDPEVGAHTPTEFDSIMEGMRLLTQKMNQVLNKERPFYAEHGDSYVAFLQGGMLWVLMISILRRPIQLRQIKMGDFRTVNGDFDAEFNNADILMDYDELKLQTYRAKNSLPPRTDLDLDLHLLNRKHSQLIMKFSIKLFQEQLYRLNEKGITLTELEKKELFKRYPLFPSYNDLLCSTQFDSKEDIFSYLSSDTLAGHITKESLEHAATTVANDILRPAYFSERVPNPKKNVTGNNRIRHTVLTSMAREGVDAHTLAAITGVSVSTVRFYVDMTPDERLWIDETLGKNAALADFGKVRIQDQMNNDDDVAFNEYGEAFGAHEESTRCSGCREVLPVPLSCYGCDNFNAFSNADHQSELNRATKKYEYNIKNGQSEQSLKRLKKAIDYIAITIKKCQQYKQVELGKHD</sequence>
<name>A0ABV4NI67_9VIBR</name>